<sequence length="46" mass="5476">MKFYEDNKKLIHIIIGVLIFQAFFGAFGTIYDYGKDFGRNLYLFFT</sequence>
<accession>A0AB74TMI3</accession>
<keyword evidence="1" id="KW-1133">Transmembrane helix</keyword>
<gene>
    <name evidence="3" type="ORF">VUQ07_04960</name>
    <name evidence="2" type="ORF">VUQ09_09540</name>
</gene>
<dbReference type="AlphaFoldDB" id="A0AB74TMI3"/>
<keyword evidence="1" id="KW-0472">Membrane</keyword>
<feature type="transmembrane region" description="Helical" evidence="1">
    <location>
        <begin position="12"/>
        <end position="31"/>
    </location>
</feature>
<keyword evidence="1" id="KW-0812">Transmembrane</keyword>
<proteinExistence type="predicted"/>
<evidence type="ECO:0000313" key="3">
    <source>
        <dbReference type="EMBL" id="XBC50626.1"/>
    </source>
</evidence>
<protein>
    <submittedName>
        <fullName evidence="2">Uncharacterized protein</fullName>
    </submittedName>
</protein>
<dbReference type="EMBL" id="CP142436">
    <property type="protein sequence ID" value="XBC50626.1"/>
    <property type="molecule type" value="Genomic_DNA"/>
</dbReference>
<organism evidence="2">
    <name type="scientific">Dolosigranulum savutiense</name>
    <dbReference type="NCBI Taxonomy" id="3110288"/>
    <lineage>
        <taxon>Bacteria</taxon>
        <taxon>Bacillati</taxon>
        <taxon>Bacillota</taxon>
        <taxon>Bacilli</taxon>
        <taxon>Lactobacillales</taxon>
        <taxon>Carnobacteriaceae</taxon>
        <taxon>Dolosigranulum</taxon>
    </lineage>
</organism>
<dbReference type="RefSeq" id="WP_185908181.1">
    <property type="nucleotide sequence ID" value="NZ_CP142434.1"/>
</dbReference>
<dbReference type="EMBL" id="CP142434">
    <property type="protein sequence ID" value="XBC47759.1"/>
    <property type="molecule type" value="Genomic_DNA"/>
</dbReference>
<reference evidence="2" key="1">
    <citation type="submission" date="2023-12" db="EMBL/GenBank/DDBJ databases">
        <title>Dolosigranulum savutii sp. nov. isolated from human upper respiratory samples collected in Botswana.</title>
        <authorList>
            <person name="Kelly M.S."/>
        </authorList>
    </citation>
    <scope>NUCLEOTIDE SEQUENCE</scope>
    <source>
        <strain evidence="3">MSK211</strain>
        <strain evidence="2">MSK312</strain>
    </source>
</reference>
<evidence type="ECO:0000313" key="2">
    <source>
        <dbReference type="EMBL" id="XBC47759.1"/>
    </source>
</evidence>
<evidence type="ECO:0000256" key="1">
    <source>
        <dbReference type="SAM" id="Phobius"/>
    </source>
</evidence>
<name>A0AB74TMI3_9LACT</name>